<protein>
    <submittedName>
        <fullName evidence="1">Uncharacterized protein</fullName>
    </submittedName>
</protein>
<proteinExistence type="predicted"/>
<sequence>MGGFLPRELKSLVPEVSLGWGAFFCGKGRSYAIHYIMSKMTKIHFSSTQTPKKGYCFNLFMLVFIDLVI</sequence>
<accession>A0A0Q9XX83</accession>
<organism evidence="1 2">
    <name type="scientific">Lederbergia galactosidilytica</name>
    <dbReference type="NCBI Taxonomy" id="217031"/>
    <lineage>
        <taxon>Bacteria</taxon>
        <taxon>Bacillati</taxon>
        <taxon>Bacillota</taxon>
        <taxon>Bacilli</taxon>
        <taxon>Bacillales</taxon>
        <taxon>Bacillaceae</taxon>
        <taxon>Lederbergia</taxon>
    </lineage>
</organism>
<evidence type="ECO:0000313" key="1">
    <source>
        <dbReference type="EMBL" id="KRG09394.1"/>
    </source>
</evidence>
<name>A0A0Q9XX83_9BACI</name>
<dbReference type="EMBL" id="LGPB01000140">
    <property type="protein sequence ID" value="KRG09394.1"/>
    <property type="molecule type" value="Genomic_DNA"/>
</dbReference>
<dbReference type="Proteomes" id="UP000053881">
    <property type="component" value="Unassembled WGS sequence"/>
</dbReference>
<gene>
    <name evidence="1" type="ORF">ACA29_23475</name>
</gene>
<dbReference type="AlphaFoldDB" id="A0A0Q9XX83"/>
<comment type="caution">
    <text evidence="1">The sequence shown here is derived from an EMBL/GenBank/DDBJ whole genome shotgun (WGS) entry which is preliminary data.</text>
</comment>
<evidence type="ECO:0000313" key="2">
    <source>
        <dbReference type="Proteomes" id="UP000053881"/>
    </source>
</evidence>
<dbReference type="PATRIC" id="fig|217031.4.peg.7920"/>
<reference evidence="1 2" key="1">
    <citation type="submission" date="2015-06" db="EMBL/GenBank/DDBJ databases">
        <title>Genome sequencing project of Bacillus galactosidilyticus PL133.</title>
        <authorList>
            <person name="Gaiero J."/>
            <person name="Nicol R."/>
            <person name="Habash M."/>
        </authorList>
    </citation>
    <scope>NUCLEOTIDE SEQUENCE [LARGE SCALE GENOMIC DNA]</scope>
    <source>
        <strain evidence="1 2">PL133</strain>
    </source>
</reference>